<dbReference type="STRING" id="1071679.BG57_02485"/>
<dbReference type="Gene3D" id="1.10.10.10">
    <property type="entry name" value="Winged helix-like DNA-binding domain superfamily/Winged helix DNA-binding domain"/>
    <property type="match status" value="1"/>
</dbReference>
<dbReference type="Proteomes" id="UP000027439">
    <property type="component" value="Unassembled WGS sequence"/>
</dbReference>
<reference evidence="1 2" key="1">
    <citation type="submission" date="2014-03" db="EMBL/GenBank/DDBJ databases">
        <title>Draft Genome Sequences of Four Burkholderia Strains.</title>
        <authorList>
            <person name="Liu X.Y."/>
            <person name="Li C.X."/>
            <person name="Xu J.H."/>
        </authorList>
    </citation>
    <scope>NUCLEOTIDE SEQUENCE [LARGE SCALE GENOMIC DNA]</scope>
    <source>
        <strain evidence="1 2">R27</strain>
    </source>
</reference>
<accession>A0A069P2L2</accession>
<dbReference type="EMBL" id="JFHE01000010">
    <property type="protein sequence ID" value="KDR34838.1"/>
    <property type="molecule type" value="Genomic_DNA"/>
</dbReference>
<sequence>MCRGANEYDEPHPQSNETQRLRKCKIMANKHLVDAYFRFLNLAQAVQALPSVPKLDAAEERLLEALTAAWHAGRALTVTETMALSTAGAPATVHRKLTRLKEQGLVTLDETAADLRTKSVVPTRKALAYFEQLAACLEEAKKK</sequence>
<dbReference type="AlphaFoldDB" id="A0A069P2L2"/>
<comment type="caution">
    <text evidence="1">The sequence shown here is derived from an EMBL/GenBank/DDBJ whole genome shotgun (WGS) entry which is preliminary data.</text>
</comment>
<organism evidence="1 2">
    <name type="scientific">Caballeronia grimmiae</name>
    <dbReference type="NCBI Taxonomy" id="1071679"/>
    <lineage>
        <taxon>Bacteria</taxon>
        <taxon>Pseudomonadati</taxon>
        <taxon>Pseudomonadota</taxon>
        <taxon>Betaproteobacteria</taxon>
        <taxon>Burkholderiales</taxon>
        <taxon>Burkholderiaceae</taxon>
        <taxon>Caballeronia</taxon>
    </lineage>
</organism>
<name>A0A069P2L2_9BURK</name>
<dbReference type="SUPFAM" id="SSF46785">
    <property type="entry name" value="Winged helix' DNA-binding domain"/>
    <property type="match status" value="1"/>
</dbReference>
<dbReference type="eggNOG" id="COG1846">
    <property type="taxonomic scope" value="Bacteria"/>
</dbReference>
<proteinExistence type="predicted"/>
<evidence type="ECO:0000313" key="1">
    <source>
        <dbReference type="EMBL" id="KDR34838.1"/>
    </source>
</evidence>
<evidence type="ECO:0008006" key="3">
    <source>
        <dbReference type="Google" id="ProtNLM"/>
    </source>
</evidence>
<dbReference type="InterPro" id="IPR036388">
    <property type="entry name" value="WH-like_DNA-bd_sf"/>
</dbReference>
<gene>
    <name evidence="1" type="ORF">BG57_02485</name>
</gene>
<evidence type="ECO:0000313" key="2">
    <source>
        <dbReference type="Proteomes" id="UP000027439"/>
    </source>
</evidence>
<protein>
    <recommendedName>
        <fullName evidence="3">Transcriptional regulator</fullName>
    </recommendedName>
</protein>
<dbReference type="InterPro" id="IPR036390">
    <property type="entry name" value="WH_DNA-bd_sf"/>
</dbReference>